<accession>A0A6J4P7Q9</accession>
<protein>
    <submittedName>
        <fullName evidence="1">Uncharacterized protein</fullName>
    </submittedName>
</protein>
<organism evidence="1">
    <name type="scientific">uncultured Propionibacteriaceae bacterium</name>
    <dbReference type="NCBI Taxonomy" id="257457"/>
    <lineage>
        <taxon>Bacteria</taxon>
        <taxon>Bacillati</taxon>
        <taxon>Actinomycetota</taxon>
        <taxon>Actinomycetes</taxon>
        <taxon>Propionibacteriales</taxon>
        <taxon>Propionibacteriaceae</taxon>
        <taxon>environmental samples</taxon>
    </lineage>
</organism>
<evidence type="ECO:0000313" key="1">
    <source>
        <dbReference type="EMBL" id="CAA9403353.1"/>
    </source>
</evidence>
<dbReference type="EMBL" id="CADCUO010000155">
    <property type="protein sequence ID" value="CAA9403353.1"/>
    <property type="molecule type" value="Genomic_DNA"/>
</dbReference>
<dbReference type="AlphaFoldDB" id="A0A6J4P7Q9"/>
<gene>
    <name evidence="1" type="ORF">AVDCRST_MAG75-2280</name>
</gene>
<name>A0A6J4P7Q9_9ACTN</name>
<proteinExistence type="predicted"/>
<reference evidence="1" key="1">
    <citation type="submission" date="2020-02" db="EMBL/GenBank/DDBJ databases">
        <authorList>
            <person name="Meier V. D."/>
        </authorList>
    </citation>
    <scope>NUCLEOTIDE SEQUENCE</scope>
    <source>
        <strain evidence="1">AVDCRST_MAG75</strain>
    </source>
</reference>
<sequence>MDRHGYKAPELLRLADIVGRPVRCVAHVSNGPWYGFNGVQALVLTDQALYRIPQGYALLADRIVDTFLLSLDPRMQVDVAARDDLRL</sequence>